<dbReference type="Proteomes" id="UP000776164">
    <property type="component" value="Unassembled WGS sequence"/>
</dbReference>
<accession>A0ABS2L0E2</accession>
<evidence type="ECO:0000256" key="1">
    <source>
        <dbReference type="ARBA" id="ARBA00006525"/>
    </source>
</evidence>
<dbReference type="PANTHER" id="PTHR43022">
    <property type="entry name" value="PROTEIN SMF"/>
    <property type="match status" value="1"/>
</dbReference>
<dbReference type="RefSeq" id="WP_205106278.1">
    <property type="nucleotide sequence ID" value="NZ_BAAAHT010000001.1"/>
</dbReference>
<keyword evidence="4" id="KW-1185">Reference proteome</keyword>
<gene>
    <name evidence="3" type="ORF">JOE66_000172</name>
</gene>
<dbReference type="Pfam" id="PF02481">
    <property type="entry name" value="DNA_processg_A"/>
    <property type="match status" value="1"/>
</dbReference>
<reference evidence="3 4" key="1">
    <citation type="submission" date="2021-01" db="EMBL/GenBank/DDBJ databases">
        <title>Sequencing the genomes of 1000 actinobacteria strains.</title>
        <authorList>
            <person name="Klenk H.-P."/>
        </authorList>
    </citation>
    <scope>NUCLEOTIDE SEQUENCE [LARGE SCALE GENOMIC DNA]</scope>
    <source>
        <strain evidence="3 4">DSM 13057</strain>
    </source>
</reference>
<feature type="domain" description="Smf/DprA SLOG" evidence="2">
    <location>
        <begin position="100"/>
        <end position="303"/>
    </location>
</feature>
<dbReference type="SUPFAM" id="SSF102405">
    <property type="entry name" value="MCP/YpsA-like"/>
    <property type="match status" value="1"/>
</dbReference>
<evidence type="ECO:0000313" key="3">
    <source>
        <dbReference type="EMBL" id="MBM7470538.1"/>
    </source>
</evidence>
<dbReference type="InterPro" id="IPR057666">
    <property type="entry name" value="DrpA_SLOG"/>
</dbReference>
<evidence type="ECO:0000259" key="2">
    <source>
        <dbReference type="Pfam" id="PF02481"/>
    </source>
</evidence>
<proteinExistence type="inferred from homology"/>
<comment type="caution">
    <text evidence="3">The sequence shown here is derived from an EMBL/GenBank/DDBJ whole genome shotgun (WGS) entry which is preliminary data.</text>
</comment>
<dbReference type="Gene3D" id="3.40.50.450">
    <property type="match status" value="1"/>
</dbReference>
<comment type="similarity">
    <text evidence="1">Belongs to the DprA/Smf family.</text>
</comment>
<organism evidence="3 4">
    <name type="scientific">Subtercola frigoramans</name>
    <dbReference type="NCBI Taxonomy" id="120298"/>
    <lineage>
        <taxon>Bacteria</taxon>
        <taxon>Bacillati</taxon>
        <taxon>Actinomycetota</taxon>
        <taxon>Actinomycetes</taxon>
        <taxon>Micrococcales</taxon>
        <taxon>Microbacteriaceae</taxon>
        <taxon>Subtercola</taxon>
    </lineage>
</organism>
<name>A0ABS2L0E2_9MICO</name>
<evidence type="ECO:0000313" key="4">
    <source>
        <dbReference type="Proteomes" id="UP000776164"/>
    </source>
</evidence>
<dbReference type="EMBL" id="JAFBBU010000001">
    <property type="protein sequence ID" value="MBM7470538.1"/>
    <property type="molecule type" value="Genomic_DNA"/>
</dbReference>
<dbReference type="InterPro" id="IPR003488">
    <property type="entry name" value="DprA"/>
</dbReference>
<protein>
    <submittedName>
        <fullName evidence="3">DNA processing protein</fullName>
    </submittedName>
</protein>
<dbReference type="PANTHER" id="PTHR43022:SF1">
    <property type="entry name" value="PROTEIN SMF"/>
    <property type="match status" value="1"/>
</dbReference>
<sequence length="307" mass="32401">MAQTNRTLVEALQHTTNTHHSANTVARIVWAGIANPGDTLAGALTQTVGHEYALEILLNSTGDFAAGIPLTHIRKVASERFSVKNAVRAINATQRKGYTLLTPERAGWPELVEGLGFAMPHALWVRGDTTLFNRGPVTVTGSRACTTYGRHVCLELASGLAQRGYTIVTGASYGIDTYAARAALALDCPTIAVLAGGVDQFYPTGNQLMLSRIAKTGALVSELPPGTPPARFQQRNRLTAALAEKTIVIEAEDTVGALSTALIAKELGRGIGAVPGMIISPQSVGCNTLIRNHGAVPITTITDADWL</sequence>